<keyword evidence="2" id="KW-1015">Disulfide bond</keyword>
<name>A0A182WCJ3_9DIPT</name>
<sequence length="100" mass="11436">MALRYIFATVLLSALMLAFVFAQDCTGPNEEYYNCTSPCRRNCSTLTKPLENCETKCVSGCFCKLGYFRRDDNACVKPWLCAKDPLDIKFPNRIHLEPLQ</sequence>
<dbReference type="EnsemblMetazoa" id="AMIN008080-RA">
    <property type="protein sequence ID" value="AMIN008080-PA"/>
    <property type="gene ID" value="AMIN008080"/>
</dbReference>
<dbReference type="VEuPathDB" id="VectorBase:AMIN008080"/>
<evidence type="ECO:0000259" key="4">
    <source>
        <dbReference type="Pfam" id="PF01826"/>
    </source>
</evidence>
<dbReference type="Pfam" id="PF01826">
    <property type="entry name" value="TIL"/>
    <property type="match status" value="1"/>
</dbReference>
<evidence type="ECO:0000256" key="1">
    <source>
        <dbReference type="ARBA" id="ARBA00022690"/>
    </source>
</evidence>
<reference evidence="5" key="2">
    <citation type="submission" date="2020-05" db="UniProtKB">
        <authorList>
            <consortium name="EnsemblMetazoa"/>
        </authorList>
    </citation>
    <scope>IDENTIFICATION</scope>
    <source>
        <strain evidence="5">MINIMUS1</strain>
    </source>
</reference>
<feature type="chain" id="PRO_5008141228" description="TIL domain-containing protein" evidence="3">
    <location>
        <begin position="23"/>
        <end position="100"/>
    </location>
</feature>
<dbReference type="PANTHER" id="PTHR23259:SF69">
    <property type="entry name" value="GEO11767P1-RELATED"/>
    <property type="match status" value="1"/>
</dbReference>
<reference evidence="6" key="1">
    <citation type="submission" date="2013-03" db="EMBL/GenBank/DDBJ databases">
        <title>The Genome Sequence of Anopheles minimus MINIMUS1.</title>
        <authorList>
            <consortium name="The Broad Institute Genomics Platform"/>
            <person name="Neafsey D.E."/>
            <person name="Walton C."/>
            <person name="Walker B."/>
            <person name="Young S.K."/>
            <person name="Zeng Q."/>
            <person name="Gargeya S."/>
            <person name="Fitzgerald M."/>
            <person name="Haas B."/>
            <person name="Abouelleil A."/>
            <person name="Allen A.W."/>
            <person name="Alvarado L."/>
            <person name="Arachchi H.M."/>
            <person name="Berlin A.M."/>
            <person name="Chapman S.B."/>
            <person name="Gainer-Dewar J."/>
            <person name="Goldberg J."/>
            <person name="Griggs A."/>
            <person name="Gujja S."/>
            <person name="Hansen M."/>
            <person name="Howarth C."/>
            <person name="Imamovic A."/>
            <person name="Ireland A."/>
            <person name="Larimer J."/>
            <person name="McCowan C."/>
            <person name="Murphy C."/>
            <person name="Pearson M."/>
            <person name="Poon T.W."/>
            <person name="Priest M."/>
            <person name="Roberts A."/>
            <person name="Saif S."/>
            <person name="Shea T."/>
            <person name="Sisk P."/>
            <person name="Sykes S."/>
            <person name="Wortman J."/>
            <person name="Nusbaum C."/>
            <person name="Birren B."/>
        </authorList>
    </citation>
    <scope>NUCLEOTIDE SEQUENCE [LARGE SCALE GENOMIC DNA]</scope>
    <source>
        <strain evidence="6">MINIMUS1</strain>
    </source>
</reference>
<dbReference type="InterPro" id="IPR036084">
    <property type="entry name" value="Ser_inhib-like_sf"/>
</dbReference>
<dbReference type="InterPro" id="IPR051368">
    <property type="entry name" value="SerProtInhib-TIL_Domain"/>
</dbReference>
<dbReference type="InterPro" id="IPR002919">
    <property type="entry name" value="TIL_dom"/>
</dbReference>
<keyword evidence="6" id="KW-1185">Reference proteome</keyword>
<accession>A0A182WCJ3</accession>
<dbReference type="Gene3D" id="2.10.25.10">
    <property type="entry name" value="Laminin"/>
    <property type="match status" value="1"/>
</dbReference>
<keyword evidence="3" id="KW-0732">Signal</keyword>
<evidence type="ECO:0000256" key="3">
    <source>
        <dbReference type="SAM" id="SignalP"/>
    </source>
</evidence>
<dbReference type="AlphaFoldDB" id="A0A182WCJ3"/>
<evidence type="ECO:0000313" key="6">
    <source>
        <dbReference type="Proteomes" id="UP000075920"/>
    </source>
</evidence>
<dbReference type="Proteomes" id="UP000075920">
    <property type="component" value="Unassembled WGS sequence"/>
</dbReference>
<evidence type="ECO:0000313" key="5">
    <source>
        <dbReference type="EnsemblMetazoa" id="AMIN008080-PA"/>
    </source>
</evidence>
<dbReference type="SUPFAM" id="SSF57567">
    <property type="entry name" value="Serine protease inhibitors"/>
    <property type="match status" value="1"/>
</dbReference>
<dbReference type="PANTHER" id="PTHR23259">
    <property type="entry name" value="RIDDLE"/>
    <property type="match status" value="1"/>
</dbReference>
<feature type="domain" description="TIL" evidence="4">
    <location>
        <begin position="27"/>
        <end position="81"/>
    </location>
</feature>
<protein>
    <recommendedName>
        <fullName evidence="4">TIL domain-containing protein</fullName>
    </recommendedName>
</protein>
<keyword evidence="1" id="KW-0646">Protease inhibitor</keyword>
<proteinExistence type="predicted"/>
<organism evidence="5 6">
    <name type="scientific">Anopheles minimus</name>
    <dbReference type="NCBI Taxonomy" id="112268"/>
    <lineage>
        <taxon>Eukaryota</taxon>
        <taxon>Metazoa</taxon>
        <taxon>Ecdysozoa</taxon>
        <taxon>Arthropoda</taxon>
        <taxon>Hexapoda</taxon>
        <taxon>Insecta</taxon>
        <taxon>Pterygota</taxon>
        <taxon>Neoptera</taxon>
        <taxon>Endopterygota</taxon>
        <taxon>Diptera</taxon>
        <taxon>Nematocera</taxon>
        <taxon>Culicoidea</taxon>
        <taxon>Culicidae</taxon>
        <taxon>Anophelinae</taxon>
        <taxon>Anopheles</taxon>
    </lineage>
</organism>
<dbReference type="GO" id="GO:0030414">
    <property type="term" value="F:peptidase inhibitor activity"/>
    <property type="evidence" value="ECO:0007669"/>
    <property type="project" value="UniProtKB-KW"/>
</dbReference>
<feature type="signal peptide" evidence="3">
    <location>
        <begin position="1"/>
        <end position="22"/>
    </location>
</feature>
<dbReference type="CDD" id="cd19941">
    <property type="entry name" value="TIL"/>
    <property type="match status" value="1"/>
</dbReference>
<evidence type="ECO:0000256" key="2">
    <source>
        <dbReference type="ARBA" id="ARBA00023157"/>
    </source>
</evidence>